<dbReference type="InterPro" id="IPR018253">
    <property type="entry name" value="DnaJ_domain_CS"/>
</dbReference>
<proteinExistence type="predicted"/>
<feature type="transmembrane region" description="Helical" evidence="3">
    <location>
        <begin position="131"/>
        <end position="151"/>
    </location>
</feature>
<dbReference type="SUPFAM" id="SSF46565">
    <property type="entry name" value="Chaperone J-domain"/>
    <property type="match status" value="1"/>
</dbReference>
<evidence type="ECO:0000256" key="2">
    <source>
        <dbReference type="SAM" id="MobiDB-lite"/>
    </source>
</evidence>
<keyword evidence="3" id="KW-0812">Transmembrane</keyword>
<dbReference type="OrthoDB" id="10250354at2759"/>
<dbReference type="SMART" id="SM00271">
    <property type="entry name" value="DnaJ"/>
    <property type="match status" value="1"/>
</dbReference>
<dbReference type="InterPro" id="IPR001623">
    <property type="entry name" value="DnaJ_domain"/>
</dbReference>
<name>A0A1X2G3R8_9FUNG</name>
<feature type="region of interest" description="Disordered" evidence="2">
    <location>
        <begin position="183"/>
        <end position="205"/>
    </location>
</feature>
<sequence>MWRSYRWYSNSARRRSPFDILNVKRTATSTDIKQQYLILAKQLHPDAKPGGNAKAFQQVLEAYQFLKNPYQRQRYLDTGEGWETPFNGAPGPWGTPKTGGKTPTDHVPGDNVTYKDGPWSSHQNTRYTSNLTMFLILSGVMVTLAATNFMYTPFASRWIRALDAHHEKSAEDLRRARMDAKKYGNQHSLQRVKDASSQHTHPHDP</sequence>
<reference evidence="5 6" key="1">
    <citation type="submission" date="2016-07" db="EMBL/GenBank/DDBJ databases">
        <title>Pervasive Adenine N6-methylation of Active Genes in Fungi.</title>
        <authorList>
            <consortium name="DOE Joint Genome Institute"/>
            <person name="Mondo S.J."/>
            <person name="Dannebaum R.O."/>
            <person name="Kuo R.C."/>
            <person name="Labutti K."/>
            <person name="Haridas S."/>
            <person name="Kuo A."/>
            <person name="Salamov A."/>
            <person name="Ahrendt S.R."/>
            <person name="Lipzen A."/>
            <person name="Sullivan W."/>
            <person name="Andreopoulos W.B."/>
            <person name="Clum A."/>
            <person name="Lindquist E."/>
            <person name="Daum C."/>
            <person name="Ramamoorthy G.K."/>
            <person name="Gryganskyi A."/>
            <person name="Culley D."/>
            <person name="Magnuson J.K."/>
            <person name="James T.Y."/>
            <person name="O'Malley M.A."/>
            <person name="Stajich J.E."/>
            <person name="Spatafora J.W."/>
            <person name="Visel A."/>
            <person name="Grigoriev I.V."/>
        </authorList>
    </citation>
    <scope>NUCLEOTIDE SEQUENCE [LARGE SCALE GENOMIC DNA]</scope>
    <source>
        <strain evidence="5 6">NRRL 3301</strain>
    </source>
</reference>
<dbReference type="AlphaFoldDB" id="A0A1X2G3R8"/>
<feature type="domain" description="J" evidence="4">
    <location>
        <begin position="16"/>
        <end position="79"/>
    </location>
</feature>
<dbReference type="PANTHER" id="PTHR44145">
    <property type="entry name" value="DNAJ HOMOLOG SUBFAMILY A MEMBER 3, MITOCHONDRIAL"/>
    <property type="match status" value="1"/>
</dbReference>
<evidence type="ECO:0000313" key="6">
    <source>
        <dbReference type="Proteomes" id="UP000242146"/>
    </source>
</evidence>
<dbReference type="InterPro" id="IPR051938">
    <property type="entry name" value="Apopto_cytoskel_mod"/>
</dbReference>
<keyword evidence="3" id="KW-0472">Membrane</keyword>
<dbReference type="PROSITE" id="PS50076">
    <property type="entry name" value="DNAJ_2"/>
    <property type="match status" value="1"/>
</dbReference>
<gene>
    <name evidence="5" type="ORF">DM01DRAFT_1195265</name>
</gene>
<evidence type="ECO:0000313" key="5">
    <source>
        <dbReference type="EMBL" id="ORX44021.1"/>
    </source>
</evidence>
<keyword evidence="3" id="KW-1133">Transmembrane helix</keyword>
<dbReference type="PANTHER" id="PTHR44145:SF3">
    <property type="entry name" value="DNAJ HOMOLOG SUBFAMILY A MEMBER 3, MITOCHONDRIAL"/>
    <property type="match status" value="1"/>
</dbReference>
<organism evidence="5 6">
    <name type="scientific">Hesseltinella vesiculosa</name>
    <dbReference type="NCBI Taxonomy" id="101127"/>
    <lineage>
        <taxon>Eukaryota</taxon>
        <taxon>Fungi</taxon>
        <taxon>Fungi incertae sedis</taxon>
        <taxon>Mucoromycota</taxon>
        <taxon>Mucoromycotina</taxon>
        <taxon>Mucoromycetes</taxon>
        <taxon>Mucorales</taxon>
        <taxon>Cunninghamellaceae</taxon>
        <taxon>Hesseltinella</taxon>
    </lineage>
</organism>
<evidence type="ECO:0000256" key="1">
    <source>
        <dbReference type="ARBA" id="ARBA00023186"/>
    </source>
</evidence>
<evidence type="ECO:0000259" key="4">
    <source>
        <dbReference type="PROSITE" id="PS50076"/>
    </source>
</evidence>
<dbReference type="CDD" id="cd06257">
    <property type="entry name" value="DnaJ"/>
    <property type="match status" value="1"/>
</dbReference>
<dbReference type="EMBL" id="MCGT01000051">
    <property type="protein sequence ID" value="ORX44021.1"/>
    <property type="molecule type" value="Genomic_DNA"/>
</dbReference>
<dbReference type="Gene3D" id="1.10.287.110">
    <property type="entry name" value="DnaJ domain"/>
    <property type="match status" value="1"/>
</dbReference>
<protein>
    <submittedName>
        <fullName evidence="5">DnaJ-domain-containing protein</fullName>
    </submittedName>
</protein>
<dbReference type="InterPro" id="IPR036869">
    <property type="entry name" value="J_dom_sf"/>
</dbReference>
<keyword evidence="1" id="KW-0143">Chaperone</keyword>
<keyword evidence="6" id="KW-1185">Reference proteome</keyword>
<comment type="caution">
    <text evidence="5">The sequence shown here is derived from an EMBL/GenBank/DDBJ whole genome shotgun (WGS) entry which is preliminary data.</text>
</comment>
<dbReference type="Proteomes" id="UP000242146">
    <property type="component" value="Unassembled WGS sequence"/>
</dbReference>
<feature type="compositionally biased region" description="Basic and acidic residues" evidence="2">
    <location>
        <begin position="191"/>
        <end position="205"/>
    </location>
</feature>
<evidence type="ECO:0000256" key="3">
    <source>
        <dbReference type="SAM" id="Phobius"/>
    </source>
</evidence>
<dbReference type="PRINTS" id="PR00625">
    <property type="entry name" value="JDOMAIN"/>
</dbReference>
<dbReference type="PROSITE" id="PS00636">
    <property type="entry name" value="DNAJ_1"/>
    <property type="match status" value="1"/>
</dbReference>
<accession>A0A1X2G3R8</accession>
<dbReference type="Pfam" id="PF00226">
    <property type="entry name" value="DnaJ"/>
    <property type="match status" value="1"/>
</dbReference>